<evidence type="ECO:0000256" key="4">
    <source>
        <dbReference type="ARBA" id="ARBA00022692"/>
    </source>
</evidence>
<keyword evidence="5 7" id="KW-1133">Transmembrane helix</keyword>
<reference evidence="9" key="1">
    <citation type="submission" date="2022-11" db="UniProtKB">
        <authorList>
            <consortium name="WormBaseParasite"/>
        </authorList>
    </citation>
    <scope>IDENTIFICATION</scope>
</reference>
<evidence type="ECO:0000313" key="8">
    <source>
        <dbReference type="Proteomes" id="UP000887578"/>
    </source>
</evidence>
<dbReference type="PANTHER" id="PTHR11660:SF57">
    <property type="entry name" value="SOLUTE CARRIER FAMILY 40 MEMBER"/>
    <property type="match status" value="1"/>
</dbReference>
<comment type="caution">
    <text evidence="7">Lacks conserved residue(s) required for the propagation of feature annotation.</text>
</comment>
<evidence type="ECO:0000256" key="7">
    <source>
        <dbReference type="RuleBase" id="RU365065"/>
    </source>
</evidence>
<accession>A0A914QQT9</accession>
<feature type="transmembrane region" description="Helical" evidence="7">
    <location>
        <begin position="25"/>
        <end position="44"/>
    </location>
</feature>
<evidence type="ECO:0000256" key="6">
    <source>
        <dbReference type="ARBA" id="ARBA00023136"/>
    </source>
</evidence>
<sequence length="211" mass="23179">MTVLGFDGLAISHGKAQGVPEDVLGIFRSIGSALGIAGALFYTVIEQKVGPRKTGLFGLILQQLFLWLCVLSIFLPGSPFDPIGYANEWTFNKWLTKFLSSIYISPALKTGLNENSTLHTSAATAITISEPSIVTFWNSFTFTGPMSSIIVFFCGITFARLGLWMADLSITQLMQEGIPEEERNTIFGVQNGLCQFFSGSFFSIFFILKMI</sequence>
<evidence type="ECO:0000256" key="1">
    <source>
        <dbReference type="ARBA" id="ARBA00004141"/>
    </source>
</evidence>
<proteinExistence type="inferred from homology"/>
<dbReference type="WBParaSite" id="PDA_v2.g3920.t1">
    <property type="protein sequence ID" value="PDA_v2.g3920.t1"/>
    <property type="gene ID" value="PDA_v2.g3920"/>
</dbReference>
<keyword evidence="8" id="KW-1185">Reference proteome</keyword>
<dbReference type="GO" id="GO:0016020">
    <property type="term" value="C:membrane"/>
    <property type="evidence" value="ECO:0007669"/>
    <property type="project" value="UniProtKB-SubCell"/>
</dbReference>
<keyword evidence="3 7" id="KW-0813">Transport</keyword>
<evidence type="ECO:0000256" key="5">
    <source>
        <dbReference type="ARBA" id="ARBA00022989"/>
    </source>
</evidence>
<dbReference type="InterPro" id="IPR009716">
    <property type="entry name" value="Ferroportin-1"/>
</dbReference>
<dbReference type="Pfam" id="PF06963">
    <property type="entry name" value="FPN1"/>
    <property type="match status" value="1"/>
</dbReference>
<dbReference type="SUPFAM" id="SSF103473">
    <property type="entry name" value="MFS general substrate transporter"/>
    <property type="match status" value="1"/>
</dbReference>
<comment type="similarity">
    <text evidence="2 7">Belongs to the ferroportin (FP) (TC 2.A.100) family. SLC40A subfamily.</text>
</comment>
<evidence type="ECO:0000313" key="9">
    <source>
        <dbReference type="WBParaSite" id="PDA_v2.g3920.t1"/>
    </source>
</evidence>
<keyword evidence="4 7" id="KW-0812">Transmembrane</keyword>
<feature type="transmembrane region" description="Helical" evidence="7">
    <location>
        <begin position="56"/>
        <end position="75"/>
    </location>
</feature>
<keyword evidence="7" id="KW-0406">Ion transport</keyword>
<dbReference type="GO" id="GO:0005381">
    <property type="term" value="F:iron ion transmembrane transporter activity"/>
    <property type="evidence" value="ECO:0007669"/>
    <property type="project" value="UniProtKB-UniRule"/>
</dbReference>
<dbReference type="InterPro" id="IPR036259">
    <property type="entry name" value="MFS_trans_sf"/>
</dbReference>
<keyword evidence="6 7" id="KW-0472">Membrane</keyword>
<feature type="transmembrane region" description="Helical" evidence="7">
    <location>
        <begin position="187"/>
        <end position="208"/>
    </location>
</feature>
<evidence type="ECO:0000256" key="3">
    <source>
        <dbReference type="ARBA" id="ARBA00022448"/>
    </source>
</evidence>
<dbReference type="Proteomes" id="UP000887578">
    <property type="component" value="Unplaced"/>
</dbReference>
<evidence type="ECO:0000256" key="2">
    <source>
        <dbReference type="ARBA" id="ARBA00006279"/>
    </source>
</evidence>
<feature type="transmembrane region" description="Helical" evidence="7">
    <location>
        <begin position="146"/>
        <end position="166"/>
    </location>
</feature>
<comment type="function">
    <text evidence="7">May be involved in iron transport and iron homeostasis.</text>
</comment>
<dbReference type="AlphaFoldDB" id="A0A914QQT9"/>
<comment type="subcellular location">
    <subcellularLocation>
        <location evidence="1 7">Membrane</location>
        <topology evidence="1 7">Multi-pass membrane protein</topology>
    </subcellularLocation>
</comment>
<name>A0A914QQT9_9BILA</name>
<protein>
    <recommendedName>
        <fullName evidence="7">Solute carrier family 40 member</fullName>
    </recommendedName>
</protein>
<organism evidence="8 9">
    <name type="scientific">Panagrolaimus davidi</name>
    <dbReference type="NCBI Taxonomy" id="227884"/>
    <lineage>
        <taxon>Eukaryota</taxon>
        <taxon>Metazoa</taxon>
        <taxon>Ecdysozoa</taxon>
        <taxon>Nematoda</taxon>
        <taxon>Chromadorea</taxon>
        <taxon>Rhabditida</taxon>
        <taxon>Tylenchina</taxon>
        <taxon>Panagrolaimomorpha</taxon>
        <taxon>Panagrolaimoidea</taxon>
        <taxon>Panagrolaimidae</taxon>
        <taxon>Panagrolaimus</taxon>
    </lineage>
</organism>
<dbReference type="PANTHER" id="PTHR11660">
    <property type="entry name" value="SOLUTE CARRIER FAMILY 40 MEMBER"/>
    <property type="match status" value="1"/>
</dbReference>